<dbReference type="GO" id="GO:0005634">
    <property type="term" value="C:nucleus"/>
    <property type="evidence" value="ECO:0007669"/>
    <property type="project" value="TreeGrafter"/>
</dbReference>
<dbReference type="Pfam" id="PF11977">
    <property type="entry name" value="RNase_Zc3h12a"/>
    <property type="match status" value="1"/>
</dbReference>
<dbReference type="Pfam" id="PF18039">
    <property type="entry name" value="UBA_6"/>
    <property type="match status" value="1"/>
</dbReference>
<keyword evidence="3" id="KW-0540">Nuclease</keyword>
<evidence type="ECO:0000256" key="8">
    <source>
        <dbReference type="ARBA" id="ARBA00022833"/>
    </source>
</evidence>
<dbReference type="GO" id="GO:0036464">
    <property type="term" value="C:cytoplasmic ribonucleoprotein granule"/>
    <property type="evidence" value="ECO:0007669"/>
    <property type="project" value="TreeGrafter"/>
</dbReference>
<comment type="caution">
    <text evidence="13">The sequence shown here is derived from an EMBL/GenBank/DDBJ whole genome shotgun (WGS) entry which is preliminary data.</text>
</comment>
<evidence type="ECO:0000256" key="6">
    <source>
        <dbReference type="ARBA" id="ARBA00022771"/>
    </source>
</evidence>
<name>A0AAD4JTL8_9MUSC</name>
<dbReference type="Gene3D" id="3.40.50.11980">
    <property type="match status" value="1"/>
</dbReference>
<dbReference type="GO" id="GO:0004521">
    <property type="term" value="F:RNA endonuclease activity"/>
    <property type="evidence" value="ECO:0007669"/>
    <property type="project" value="TreeGrafter"/>
</dbReference>
<reference evidence="13" key="1">
    <citation type="journal article" date="2021" name="Mol. Ecol. Resour.">
        <title>Phylogenomic analyses of the genus Drosophila reveals genomic signals of climate adaptation.</title>
        <authorList>
            <person name="Li F."/>
            <person name="Rane R.V."/>
            <person name="Luria V."/>
            <person name="Xiong Z."/>
            <person name="Chen J."/>
            <person name="Li Z."/>
            <person name="Catullo R.A."/>
            <person name="Griffin P.C."/>
            <person name="Schiffer M."/>
            <person name="Pearce S."/>
            <person name="Lee S.F."/>
            <person name="McElroy K."/>
            <person name="Stocker A."/>
            <person name="Shirriffs J."/>
            <person name="Cockerell F."/>
            <person name="Coppin C."/>
            <person name="Sgro C.M."/>
            <person name="Karger A."/>
            <person name="Cain J.W."/>
            <person name="Weber J.A."/>
            <person name="Santpere G."/>
            <person name="Kirschner M.W."/>
            <person name="Hoffmann A.A."/>
            <person name="Oakeshott J.G."/>
            <person name="Zhang G."/>
        </authorList>
    </citation>
    <scope>NUCLEOTIDE SEQUENCE</scope>
    <source>
        <strain evidence="13">BGI-SZ-2011g</strain>
    </source>
</reference>
<feature type="compositionally biased region" description="Polar residues" evidence="11">
    <location>
        <begin position="459"/>
        <end position="468"/>
    </location>
</feature>
<keyword evidence="7" id="KW-0378">Hydrolase</keyword>
<dbReference type="PANTHER" id="PTHR12876:SF35">
    <property type="entry name" value="LD08718P-RELATED"/>
    <property type="match status" value="1"/>
</dbReference>
<feature type="zinc finger region" description="C3H1-type" evidence="10">
    <location>
        <begin position="303"/>
        <end position="328"/>
    </location>
</feature>
<evidence type="ECO:0000256" key="9">
    <source>
        <dbReference type="ARBA" id="ARBA00022842"/>
    </source>
</evidence>
<dbReference type="GO" id="GO:0016787">
    <property type="term" value="F:hydrolase activity"/>
    <property type="evidence" value="ECO:0007669"/>
    <property type="project" value="UniProtKB-KW"/>
</dbReference>
<evidence type="ECO:0000313" key="14">
    <source>
        <dbReference type="Proteomes" id="UP001200034"/>
    </source>
</evidence>
<dbReference type="GO" id="GO:0003729">
    <property type="term" value="F:mRNA binding"/>
    <property type="evidence" value="ECO:0007669"/>
    <property type="project" value="TreeGrafter"/>
</dbReference>
<evidence type="ECO:0000256" key="4">
    <source>
        <dbReference type="ARBA" id="ARBA00022723"/>
    </source>
</evidence>
<evidence type="ECO:0000259" key="12">
    <source>
        <dbReference type="PROSITE" id="PS50103"/>
    </source>
</evidence>
<dbReference type="PANTHER" id="PTHR12876">
    <property type="entry name" value="N4BP1-RELATED"/>
    <property type="match status" value="1"/>
</dbReference>
<keyword evidence="8 10" id="KW-0862">Zinc</keyword>
<feature type="region of interest" description="Disordered" evidence="11">
    <location>
        <begin position="1"/>
        <end position="67"/>
    </location>
</feature>
<organism evidence="13 14">
    <name type="scientific">Drosophila rubida</name>
    <dbReference type="NCBI Taxonomy" id="30044"/>
    <lineage>
        <taxon>Eukaryota</taxon>
        <taxon>Metazoa</taxon>
        <taxon>Ecdysozoa</taxon>
        <taxon>Arthropoda</taxon>
        <taxon>Hexapoda</taxon>
        <taxon>Insecta</taxon>
        <taxon>Pterygota</taxon>
        <taxon>Neoptera</taxon>
        <taxon>Endopterygota</taxon>
        <taxon>Diptera</taxon>
        <taxon>Brachycera</taxon>
        <taxon>Muscomorpha</taxon>
        <taxon>Ephydroidea</taxon>
        <taxon>Drosophilidae</taxon>
        <taxon>Drosophila</taxon>
    </lineage>
</organism>
<evidence type="ECO:0000256" key="11">
    <source>
        <dbReference type="SAM" id="MobiDB-lite"/>
    </source>
</evidence>
<feature type="compositionally biased region" description="Low complexity" evidence="11">
    <location>
        <begin position="46"/>
        <end position="57"/>
    </location>
</feature>
<feature type="region of interest" description="Disordered" evidence="11">
    <location>
        <begin position="414"/>
        <end position="468"/>
    </location>
</feature>
<dbReference type="GO" id="GO:0008270">
    <property type="term" value="F:zinc ion binding"/>
    <property type="evidence" value="ECO:0007669"/>
    <property type="project" value="UniProtKB-KW"/>
</dbReference>
<evidence type="ECO:0000256" key="3">
    <source>
        <dbReference type="ARBA" id="ARBA00022722"/>
    </source>
</evidence>
<dbReference type="InterPro" id="IPR000571">
    <property type="entry name" value="Znf_CCCH"/>
</dbReference>
<keyword evidence="5" id="KW-0255">Endonuclease</keyword>
<evidence type="ECO:0000313" key="13">
    <source>
        <dbReference type="EMBL" id="KAH8359468.1"/>
    </source>
</evidence>
<dbReference type="FunFam" id="3.40.50.11980:FF:000001">
    <property type="entry name" value="ZC3H12A isoform 1"/>
    <property type="match status" value="1"/>
</dbReference>
<gene>
    <name evidence="13" type="ORF">KR093_006948</name>
</gene>
<dbReference type="EMBL" id="JAJJHW010003409">
    <property type="protein sequence ID" value="KAH8359468.1"/>
    <property type="molecule type" value="Genomic_DNA"/>
</dbReference>
<dbReference type="Proteomes" id="UP001200034">
    <property type="component" value="Unassembled WGS sequence"/>
</dbReference>
<feature type="compositionally biased region" description="Low complexity" evidence="11">
    <location>
        <begin position="19"/>
        <end position="35"/>
    </location>
</feature>
<feature type="compositionally biased region" description="Basic and acidic residues" evidence="11">
    <location>
        <begin position="1"/>
        <end position="14"/>
    </location>
</feature>
<evidence type="ECO:0000256" key="2">
    <source>
        <dbReference type="ARBA" id="ARBA00010922"/>
    </source>
</evidence>
<accession>A0AAD4JTL8</accession>
<evidence type="ECO:0000256" key="7">
    <source>
        <dbReference type="ARBA" id="ARBA00022801"/>
    </source>
</evidence>
<dbReference type="InterPro" id="IPR051101">
    <property type="entry name" value="ZC3H12/N4BP1_RNase_Reg"/>
</dbReference>
<keyword evidence="9" id="KW-0460">Magnesium</keyword>
<evidence type="ECO:0000256" key="5">
    <source>
        <dbReference type="ARBA" id="ARBA00022759"/>
    </source>
</evidence>
<keyword evidence="6 10" id="KW-0863">Zinc-finger</keyword>
<dbReference type="InterPro" id="IPR040546">
    <property type="entry name" value="Rege-1_UBA-like"/>
</dbReference>
<sequence>MRIKMDCEVPEQQKHHQHQQLTQQQQEQQQQQQQQSANKLYARKPQTSQQQPQQQQESSDDDELSTTERKNLEFAQKLGYSEQSIHTALTRLGSEAKQNELLAELIKLTADAPRPPPTNNNATNNNNNNSNFVVPGSLRHIVIDGSNVALSHGNNTIFSCRGIRICVEWFRQRGHRHITAFVPNWRKELANNNITEQELLYELEQERVLVFTPSRHLDGKRVSCYDDRFILKLAVETDGIVVSNDNYRDLLLESNEFRKVVQERLLMYSFVDDIFMPPDDPLGRSGPTLDMFLRSQTQQKMPDAQQQLCPYGKKCTYGQKCKFRHQTTPLQLQRLPLQVSHSAPLHSNSNGGGPQLANSNSNSGSSSSGGNSNNAKLAALARTKSNTVEKISQQQHQQQQQQLCHSFNSQLELGSNSCEAEPPQQLNRHKKLQRQAAPQPRLLVPTYSAPQQQQQQQQPMGNSSYHHQYLTRTPSAPLTDQHQAAKLSLSLSMPVGNNLAHLSASDSRINEELHSAQASREEQRRLLRYHLSSLFPQHQVHAVLQLYPDETDAKTICAAILNLFPHN</sequence>
<keyword evidence="14" id="KW-1185">Reference proteome</keyword>
<comment type="similarity">
    <text evidence="2">Belongs to the ZC3H12 family.</text>
</comment>
<protein>
    <recommendedName>
        <fullName evidence="12">C3H1-type domain-containing protein</fullName>
    </recommendedName>
</protein>
<keyword evidence="4 10" id="KW-0479">Metal-binding</keyword>
<dbReference type="PROSITE" id="PS50103">
    <property type="entry name" value="ZF_C3H1"/>
    <property type="match status" value="1"/>
</dbReference>
<dbReference type="AlphaFoldDB" id="A0AAD4JTL8"/>
<proteinExistence type="inferred from homology"/>
<feature type="domain" description="C3H1-type" evidence="12">
    <location>
        <begin position="303"/>
        <end position="328"/>
    </location>
</feature>
<dbReference type="InterPro" id="IPR021869">
    <property type="entry name" value="RNase_Zc3h12_NYN"/>
</dbReference>
<evidence type="ECO:0000256" key="10">
    <source>
        <dbReference type="PROSITE-ProRule" id="PRU00723"/>
    </source>
</evidence>
<feature type="region of interest" description="Disordered" evidence="11">
    <location>
        <begin position="342"/>
        <end position="374"/>
    </location>
</feature>
<evidence type="ECO:0000256" key="1">
    <source>
        <dbReference type="ARBA" id="ARBA00001946"/>
    </source>
</evidence>
<comment type="cofactor">
    <cofactor evidence="1">
        <name>Mg(2+)</name>
        <dbReference type="ChEBI" id="CHEBI:18420"/>
    </cofactor>
</comment>
<feature type="compositionally biased region" description="Low complexity" evidence="11">
    <location>
        <begin position="358"/>
        <end position="374"/>
    </location>
</feature>